<dbReference type="PANTHER" id="PTHR46880:SF6">
    <property type="entry name" value="U1-TYPE DOMAIN-CONTAINING PROTEIN"/>
    <property type="match status" value="1"/>
</dbReference>
<dbReference type="EMBL" id="SCEB01214304">
    <property type="protein sequence ID" value="RXM36120.1"/>
    <property type="molecule type" value="Genomic_DNA"/>
</dbReference>
<dbReference type="Pfam" id="PF25431">
    <property type="entry name" value="zf-C17orf113"/>
    <property type="match status" value="1"/>
</dbReference>
<evidence type="ECO:0000313" key="3">
    <source>
        <dbReference type="Proteomes" id="UP000289886"/>
    </source>
</evidence>
<dbReference type="PANTHER" id="PTHR46880">
    <property type="entry name" value="RAS-ASSOCIATING DOMAIN-CONTAINING PROTEIN"/>
    <property type="match status" value="1"/>
</dbReference>
<accession>A0A444ULQ5</accession>
<proteinExistence type="predicted"/>
<dbReference type="Proteomes" id="UP000289886">
    <property type="component" value="Unassembled WGS sequence"/>
</dbReference>
<evidence type="ECO:0000313" key="2">
    <source>
        <dbReference type="EMBL" id="RXM36120.1"/>
    </source>
</evidence>
<name>A0A444ULQ5_ACIRT</name>
<feature type="domain" description="C17orf113 probable zinc finger" evidence="1">
    <location>
        <begin position="31"/>
        <end position="91"/>
    </location>
</feature>
<protein>
    <submittedName>
        <fullName evidence="2">Zinc finger protein 862</fullName>
    </submittedName>
</protein>
<reference evidence="2 3" key="1">
    <citation type="submission" date="2019-01" db="EMBL/GenBank/DDBJ databases">
        <title>Draft Genome and Complete Hox-Cluster Characterization of the Sterlet Sturgeon (Acipenser ruthenus).</title>
        <authorList>
            <person name="Wei Q."/>
        </authorList>
    </citation>
    <scope>NUCLEOTIDE SEQUENCE [LARGE SCALE GENOMIC DNA]</scope>
    <source>
        <strain evidence="2">WHYD16114868_AA</strain>
        <tissue evidence="2">Blood</tissue>
    </source>
</reference>
<keyword evidence="3" id="KW-1185">Reference proteome</keyword>
<organism evidence="2 3">
    <name type="scientific">Acipenser ruthenus</name>
    <name type="common">Sterlet sturgeon</name>
    <dbReference type="NCBI Taxonomy" id="7906"/>
    <lineage>
        <taxon>Eukaryota</taxon>
        <taxon>Metazoa</taxon>
        <taxon>Chordata</taxon>
        <taxon>Craniata</taxon>
        <taxon>Vertebrata</taxon>
        <taxon>Euteleostomi</taxon>
        <taxon>Actinopterygii</taxon>
        <taxon>Chondrostei</taxon>
        <taxon>Acipenseriformes</taxon>
        <taxon>Acipenseridae</taxon>
        <taxon>Acipenser</taxon>
    </lineage>
</organism>
<dbReference type="InterPro" id="IPR057456">
    <property type="entry name" value="Znf_C17orf113"/>
</dbReference>
<dbReference type="OrthoDB" id="6159421at2759"/>
<evidence type="ECO:0000259" key="1">
    <source>
        <dbReference type="Pfam" id="PF25431"/>
    </source>
</evidence>
<dbReference type="AlphaFoldDB" id="A0A444ULQ5"/>
<comment type="caution">
    <text evidence="2">The sequence shown here is derived from an EMBL/GenBank/DDBJ whole genome shotgun (WGS) entry which is preliminary data.</text>
</comment>
<gene>
    <name evidence="2" type="ORF">EOD39_3681</name>
</gene>
<sequence>MPRPGKKPAGEASNSNKKCKRYFNEQWKKEFPWLEFDYELKLMFCFVCRQALVKNKHGKADNAFTVGTDNFQRHALLRHVTSGAHRHALAACREQPVWDPPTPTEEDLKLPTRREVSPAKIGILTTVYWMAKEDIPDVKLGSLLELQKFNLCQSLLTGEHHHDYYTASNVKEMQEAIVKVLHDEDRRKMADSPFIGFIVNGTIDDLENKNLVVFATTMPPYDRQTSVIYLGSFVMPDGAAVTVADQIIELMNSFSVPLSKVVWLATDGSFLMADQISDVDAKLKPACPLLKQVHCLSHKGLLGLADCLIGIDYLRKYEGIVDAVYRLYSSFEDENNSLQELQAVLKSCEIDLSGPQRIQWTSILPAVEAVNFLWPTLVLLLEGEARESPVALGLCEELKKFYFVAFTKTLLDVLPVLQKLNRFFQTEDLDLSVFRPAVTAALASLKTQKTSNGQHFQEFLRDLNEHPREDIETESRFYYKGVEMTHCSKVHWLNFGHFKETFVLHVYKNLQDRFPVGMTDIVQAFTALFSPKSYAAQALDDIGNYGNAELNLLLSHYGEVVSRERARNDFSLFKRIIVSLSHLSFSDLCTQLVSIDSEMQKLFPDFATLASIALALPLHSMPFDKIVRVKELLKQSRGRSLKDEGLSSVVKIAVDGPTINEFDFVAAIEHFETIKDKQNTM</sequence>